<accession>A0A226DSJ6</accession>
<dbReference type="Proteomes" id="UP000198287">
    <property type="component" value="Unassembled WGS sequence"/>
</dbReference>
<name>A0A226DSJ6_FOLCA</name>
<organism evidence="2 3">
    <name type="scientific">Folsomia candida</name>
    <name type="common">Springtail</name>
    <dbReference type="NCBI Taxonomy" id="158441"/>
    <lineage>
        <taxon>Eukaryota</taxon>
        <taxon>Metazoa</taxon>
        <taxon>Ecdysozoa</taxon>
        <taxon>Arthropoda</taxon>
        <taxon>Hexapoda</taxon>
        <taxon>Collembola</taxon>
        <taxon>Entomobryomorpha</taxon>
        <taxon>Isotomoidea</taxon>
        <taxon>Isotomidae</taxon>
        <taxon>Proisotominae</taxon>
        <taxon>Folsomia</taxon>
    </lineage>
</organism>
<keyword evidence="3" id="KW-1185">Reference proteome</keyword>
<proteinExistence type="predicted"/>
<keyword evidence="1" id="KW-0732">Signal</keyword>
<feature type="chain" id="PRO_5012714185" description="Secreted protein" evidence="1">
    <location>
        <begin position="24"/>
        <end position="144"/>
    </location>
</feature>
<feature type="signal peptide" evidence="1">
    <location>
        <begin position="1"/>
        <end position="23"/>
    </location>
</feature>
<protein>
    <recommendedName>
        <fullName evidence="4">Secreted protein</fullName>
    </recommendedName>
</protein>
<reference evidence="2 3" key="1">
    <citation type="submission" date="2015-12" db="EMBL/GenBank/DDBJ databases">
        <title>The genome of Folsomia candida.</title>
        <authorList>
            <person name="Faddeeva A."/>
            <person name="Derks M.F."/>
            <person name="Anvar Y."/>
            <person name="Smit S."/>
            <person name="Van Straalen N."/>
            <person name="Roelofs D."/>
        </authorList>
    </citation>
    <scope>NUCLEOTIDE SEQUENCE [LARGE SCALE GENOMIC DNA]</scope>
    <source>
        <strain evidence="2 3">VU population</strain>
        <tissue evidence="2">Whole body</tissue>
    </source>
</reference>
<sequence length="144" mass="16092">MVRFHCLVIFTILLVTSNNVANCGEPEYLSLPRCVPGECRQANVKCNCFSKENEDATEVKKDFGDVCLKEQEALVVEGDITGENPSSYQTRDGYIPSRYGGDDDTPVLSSYRHLIQEKIVNKLLPPVMVVSVTQKKHQVLVDSK</sequence>
<evidence type="ECO:0000256" key="1">
    <source>
        <dbReference type="SAM" id="SignalP"/>
    </source>
</evidence>
<evidence type="ECO:0000313" key="2">
    <source>
        <dbReference type="EMBL" id="OXA48189.1"/>
    </source>
</evidence>
<evidence type="ECO:0008006" key="4">
    <source>
        <dbReference type="Google" id="ProtNLM"/>
    </source>
</evidence>
<evidence type="ECO:0000313" key="3">
    <source>
        <dbReference type="Proteomes" id="UP000198287"/>
    </source>
</evidence>
<gene>
    <name evidence="2" type="ORF">Fcan01_17206</name>
</gene>
<dbReference type="EMBL" id="LNIX01000012">
    <property type="protein sequence ID" value="OXA48189.1"/>
    <property type="molecule type" value="Genomic_DNA"/>
</dbReference>
<dbReference type="AlphaFoldDB" id="A0A226DSJ6"/>
<comment type="caution">
    <text evidence="2">The sequence shown here is derived from an EMBL/GenBank/DDBJ whole genome shotgun (WGS) entry which is preliminary data.</text>
</comment>